<dbReference type="Pfam" id="PF00850">
    <property type="entry name" value="Hist_deacetyl"/>
    <property type="match status" value="1"/>
</dbReference>
<comment type="similarity">
    <text evidence="1">Belongs to the histone deacetylase family.</text>
</comment>
<dbReference type="InterPro" id="IPR023696">
    <property type="entry name" value="Ureohydrolase_dom_sf"/>
</dbReference>
<organism evidence="3 4">
    <name type="scientific">Desulfurobacterium atlanticum</name>
    <dbReference type="NCBI Taxonomy" id="240169"/>
    <lineage>
        <taxon>Bacteria</taxon>
        <taxon>Pseudomonadati</taxon>
        <taxon>Aquificota</taxon>
        <taxon>Aquificia</taxon>
        <taxon>Desulfurobacteriales</taxon>
        <taxon>Desulfurobacteriaceae</taxon>
        <taxon>Desulfurobacterium</taxon>
    </lineage>
</organism>
<accession>A0A238Z4F2</accession>
<feature type="domain" description="Histone deacetylase" evidence="2">
    <location>
        <begin position="18"/>
        <end position="289"/>
    </location>
</feature>
<dbReference type="Proteomes" id="UP000198405">
    <property type="component" value="Unassembled WGS sequence"/>
</dbReference>
<dbReference type="EMBL" id="FZOB01000006">
    <property type="protein sequence ID" value="SNR77791.1"/>
    <property type="molecule type" value="Genomic_DNA"/>
</dbReference>
<evidence type="ECO:0000313" key="3">
    <source>
        <dbReference type="EMBL" id="SNR77791.1"/>
    </source>
</evidence>
<dbReference type="InterPro" id="IPR000286">
    <property type="entry name" value="HDACs"/>
</dbReference>
<keyword evidence="4" id="KW-1185">Reference proteome</keyword>
<dbReference type="Gene3D" id="3.40.800.20">
    <property type="entry name" value="Histone deacetylase domain"/>
    <property type="match status" value="1"/>
</dbReference>
<dbReference type="RefSeq" id="WP_089323063.1">
    <property type="nucleotide sequence ID" value="NZ_FZOB01000006.1"/>
</dbReference>
<dbReference type="OrthoDB" id="9808367at2"/>
<gene>
    <name evidence="3" type="ORF">SAMN06265340_10629</name>
</gene>
<dbReference type="InterPro" id="IPR037138">
    <property type="entry name" value="His_deacetylse_dom_sf"/>
</dbReference>
<evidence type="ECO:0000313" key="4">
    <source>
        <dbReference type="Proteomes" id="UP000198405"/>
    </source>
</evidence>
<dbReference type="GO" id="GO:0004407">
    <property type="term" value="F:histone deacetylase activity"/>
    <property type="evidence" value="ECO:0007669"/>
    <property type="project" value="TreeGrafter"/>
</dbReference>
<evidence type="ECO:0000259" key="2">
    <source>
        <dbReference type="Pfam" id="PF00850"/>
    </source>
</evidence>
<proteinExistence type="inferred from homology"/>
<dbReference type="PANTHER" id="PTHR10625">
    <property type="entry name" value="HISTONE DEACETYLASE HDAC1-RELATED"/>
    <property type="match status" value="1"/>
</dbReference>
<dbReference type="SUPFAM" id="SSF52768">
    <property type="entry name" value="Arginase/deacetylase"/>
    <property type="match status" value="1"/>
</dbReference>
<dbReference type="PANTHER" id="PTHR10625:SF10">
    <property type="entry name" value="HISTONE DEACETYLASE HDAC1"/>
    <property type="match status" value="1"/>
</dbReference>
<dbReference type="CDD" id="cd09992">
    <property type="entry name" value="HDAC_classII"/>
    <property type="match status" value="1"/>
</dbReference>
<dbReference type="AlphaFoldDB" id="A0A238Z4F2"/>
<name>A0A238Z4F2_9BACT</name>
<dbReference type="InterPro" id="IPR023801">
    <property type="entry name" value="His_deacetylse_dom"/>
</dbReference>
<sequence>MATVLYSDIFLKHNLPSHPENAERLKSFMKTVSQFPLKVLESEPVNMKLLEKIHDKRYISKVKSASMAGFDYLDPDTYVNEYSFKAAVFAAGACEKGVELIKEGEKSVLCAARPPGHHAEFNRAMGFCLFNNIVVAAIKALKIGFKKIFIVDFDAHHGNGTQHLIENYPQIFYFSTHQFPFYPGTGSIKENNFHIHNIPLPSGSGDETFIPIYTETLPEIVHSFSPEILLISAGFDFHTLDPLTGLNVSDKGTEIVIKSVFKIAKTENIPILLTLEGGYNLRVLEKAGEILFGELSSFQEDMLQQKQ</sequence>
<evidence type="ECO:0000256" key="1">
    <source>
        <dbReference type="ARBA" id="ARBA00005947"/>
    </source>
</evidence>
<dbReference type="GO" id="GO:0040029">
    <property type="term" value="P:epigenetic regulation of gene expression"/>
    <property type="evidence" value="ECO:0007669"/>
    <property type="project" value="TreeGrafter"/>
</dbReference>
<protein>
    <submittedName>
        <fullName evidence="3">Acetoin utilization deacetylase AcuC</fullName>
    </submittedName>
</protein>
<dbReference type="PRINTS" id="PR01270">
    <property type="entry name" value="HDASUPER"/>
</dbReference>
<reference evidence="4" key="1">
    <citation type="submission" date="2017-06" db="EMBL/GenBank/DDBJ databases">
        <authorList>
            <person name="Varghese N."/>
            <person name="Submissions S."/>
        </authorList>
    </citation>
    <scope>NUCLEOTIDE SEQUENCE [LARGE SCALE GENOMIC DNA]</scope>
    <source>
        <strain evidence="4">DSM 15668</strain>
    </source>
</reference>